<dbReference type="EMBL" id="JAVDYC010000001">
    <property type="protein sequence ID" value="MDR7319951.1"/>
    <property type="molecule type" value="Genomic_DNA"/>
</dbReference>
<dbReference type="PROSITE" id="PS50995">
    <property type="entry name" value="HTH_MARR_2"/>
    <property type="match status" value="1"/>
</dbReference>
<evidence type="ECO:0000313" key="3">
    <source>
        <dbReference type="Proteomes" id="UP001183629"/>
    </source>
</evidence>
<protein>
    <submittedName>
        <fullName evidence="2">DNA-binding MarR family transcriptional regulator</fullName>
    </submittedName>
</protein>
<dbReference type="AlphaFoldDB" id="A0AAE3ZIT2"/>
<dbReference type="PANTHER" id="PTHR33164:SF57">
    <property type="entry name" value="MARR-FAMILY TRANSCRIPTIONAL REGULATOR"/>
    <property type="match status" value="1"/>
</dbReference>
<dbReference type="InterPro" id="IPR039422">
    <property type="entry name" value="MarR/SlyA-like"/>
</dbReference>
<name>A0AAE3ZIT2_9ACTN</name>
<dbReference type="InterPro" id="IPR000835">
    <property type="entry name" value="HTH_MarR-typ"/>
</dbReference>
<dbReference type="GO" id="GO:0003700">
    <property type="term" value="F:DNA-binding transcription factor activity"/>
    <property type="evidence" value="ECO:0007669"/>
    <property type="project" value="InterPro"/>
</dbReference>
<keyword evidence="3" id="KW-1185">Reference proteome</keyword>
<reference evidence="2 3" key="1">
    <citation type="submission" date="2023-07" db="EMBL/GenBank/DDBJ databases">
        <title>Sequencing the genomes of 1000 actinobacteria strains.</title>
        <authorList>
            <person name="Klenk H.-P."/>
        </authorList>
    </citation>
    <scope>NUCLEOTIDE SEQUENCE [LARGE SCALE GENOMIC DNA]</scope>
    <source>
        <strain evidence="2 3">DSM 44711</strain>
    </source>
</reference>
<dbReference type="Proteomes" id="UP001183629">
    <property type="component" value="Unassembled WGS sequence"/>
</dbReference>
<accession>A0AAE3ZIT2</accession>
<sequence>MERADALRRLEGELGVLSRRLKCVHDAQARVVHPGLQPNAYLVLTWIGEHGPARPSAIVDEFALDKGAVSRLLSHLDELGLIVRVPDPSDRRATLVSATAEAVARMAAATASVRRHRGDRLTDWTDTQLADFVAALTHYNQTLGRTPGE</sequence>
<dbReference type="GO" id="GO:0003677">
    <property type="term" value="F:DNA binding"/>
    <property type="evidence" value="ECO:0007669"/>
    <property type="project" value="UniProtKB-KW"/>
</dbReference>
<dbReference type="PANTHER" id="PTHR33164">
    <property type="entry name" value="TRANSCRIPTIONAL REGULATOR, MARR FAMILY"/>
    <property type="match status" value="1"/>
</dbReference>
<dbReference type="SUPFAM" id="SSF46785">
    <property type="entry name" value="Winged helix' DNA-binding domain"/>
    <property type="match status" value="1"/>
</dbReference>
<dbReference type="InterPro" id="IPR036388">
    <property type="entry name" value="WH-like_DNA-bd_sf"/>
</dbReference>
<comment type="caution">
    <text evidence="2">The sequence shown here is derived from an EMBL/GenBank/DDBJ whole genome shotgun (WGS) entry which is preliminary data.</text>
</comment>
<proteinExistence type="predicted"/>
<feature type="domain" description="HTH marR-type" evidence="1">
    <location>
        <begin position="7"/>
        <end position="141"/>
    </location>
</feature>
<dbReference type="GO" id="GO:0006950">
    <property type="term" value="P:response to stress"/>
    <property type="evidence" value="ECO:0007669"/>
    <property type="project" value="TreeGrafter"/>
</dbReference>
<keyword evidence="2" id="KW-0238">DNA-binding</keyword>
<gene>
    <name evidence="2" type="ORF">J2S44_000201</name>
</gene>
<dbReference type="SMART" id="SM00347">
    <property type="entry name" value="HTH_MARR"/>
    <property type="match status" value="1"/>
</dbReference>
<dbReference type="Pfam" id="PF12802">
    <property type="entry name" value="MarR_2"/>
    <property type="match status" value="1"/>
</dbReference>
<evidence type="ECO:0000259" key="1">
    <source>
        <dbReference type="PROSITE" id="PS50995"/>
    </source>
</evidence>
<dbReference type="InterPro" id="IPR036390">
    <property type="entry name" value="WH_DNA-bd_sf"/>
</dbReference>
<evidence type="ECO:0000313" key="2">
    <source>
        <dbReference type="EMBL" id="MDR7319951.1"/>
    </source>
</evidence>
<dbReference type="RefSeq" id="WP_310407975.1">
    <property type="nucleotide sequence ID" value="NZ_JAVDYC010000001.1"/>
</dbReference>
<dbReference type="Gene3D" id="1.10.10.10">
    <property type="entry name" value="Winged helix-like DNA-binding domain superfamily/Winged helix DNA-binding domain"/>
    <property type="match status" value="1"/>
</dbReference>
<organism evidence="2 3">
    <name type="scientific">Catenuloplanes niger</name>
    <dbReference type="NCBI Taxonomy" id="587534"/>
    <lineage>
        <taxon>Bacteria</taxon>
        <taxon>Bacillati</taxon>
        <taxon>Actinomycetota</taxon>
        <taxon>Actinomycetes</taxon>
        <taxon>Micromonosporales</taxon>
        <taxon>Micromonosporaceae</taxon>
        <taxon>Catenuloplanes</taxon>
    </lineage>
</organism>